<dbReference type="EMBL" id="JBHUIM010000001">
    <property type="protein sequence ID" value="MFD2246003.1"/>
    <property type="molecule type" value="Genomic_DNA"/>
</dbReference>
<comment type="caution">
    <text evidence="7">The sequence shown here is derived from an EMBL/GenBank/DDBJ whole genome shotgun (WGS) entry which is preliminary data.</text>
</comment>
<keyword evidence="8" id="KW-1185">Reference proteome</keyword>
<dbReference type="SUPFAM" id="SSF50324">
    <property type="entry name" value="Inorganic pyrophosphatase"/>
    <property type="match status" value="1"/>
</dbReference>
<keyword evidence="5" id="KW-0460">Magnesium</keyword>
<dbReference type="EC" id="3.6.1.1" evidence="2"/>
<name>A0ABW5CXD9_9BACT</name>
<protein>
    <recommendedName>
        <fullName evidence="2">inorganic diphosphatase</fullName>
        <ecNumber evidence="2">3.6.1.1</ecNumber>
    </recommendedName>
</protein>
<gene>
    <name evidence="7" type="ORF">ACFSKP_07030</name>
</gene>
<proteinExistence type="predicted"/>
<keyword evidence="3" id="KW-0479">Metal-binding</keyword>
<dbReference type="Gene3D" id="3.90.80.10">
    <property type="entry name" value="Inorganic pyrophosphatase"/>
    <property type="match status" value="1"/>
</dbReference>
<reference evidence="8" key="1">
    <citation type="journal article" date="2019" name="Int. J. Syst. Evol. Microbiol.">
        <title>The Global Catalogue of Microorganisms (GCM) 10K type strain sequencing project: providing services to taxonomists for standard genome sequencing and annotation.</title>
        <authorList>
            <consortium name="The Broad Institute Genomics Platform"/>
            <consortium name="The Broad Institute Genome Sequencing Center for Infectious Disease"/>
            <person name="Wu L."/>
            <person name="Ma J."/>
        </authorList>
    </citation>
    <scope>NUCLEOTIDE SEQUENCE [LARGE SCALE GENOMIC DNA]</scope>
    <source>
        <strain evidence="8">CGMCC 4.1782</strain>
    </source>
</reference>
<organism evidence="7 8">
    <name type="scientific">Pontibacter ruber</name>
    <dbReference type="NCBI Taxonomy" id="1343895"/>
    <lineage>
        <taxon>Bacteria</taxon>
        <taxon>Pseudomonadati</taxon>
        <taxon>Bacteroidota</taxon>
        <taxon>Cytophagia</taxon>
        <taxon>Cytophagales</taxon>
        <taxon>Hymenobacteraceae</taxon>
        <taxon>Pontibacter</taxon>
    </lineage>
</organism>
<sequence length="194" mass="21579">MTYYRNLLLGLLVLLLASCKTDYANLPTYTPTKQLQAVIEVPAGTNRVLQYNPETKEFIPAKEAGKDRVIGFLPYPGNYGFIPSTEVNRQGEALDILIIAESVATGTVMEVIPVGVLQVEVAGELKPVVVAVPSRPSEQLISATDYASLSRQYPAVKDILHKWFANHSPTTNTKVAGWRDDRFAEEMIQRWMKL</sequence>
<dbReference type="InterPro" id="IPR008162">
    <property type="entry name" value="Pyrophosphatase"/>
</dbReference>
<evidence type="ECO:0000256" key="6">
    <source>
        <dbReference type="SAM" id="SignalP"/>
    </source>
</evidence>
<evidence type="ECO:0000313" key="7">
    <source>
        <dbReference type="EMBL" id="MFD2246003.1"/>
    </source>
</evidence>
<dbReference type="InterPro" id="IPR036649">
    <property type="entry name" value="Pyrophosphatase_sf"/>
</dbReference>
<evidence type="ECO:0000256" key="2">
    <source>
        <dbReference type="ARBA" id="ARBA00012146"/>
    </source>
</evidence>
<evidence type="ECO:0000256" key="3">
    <source>
        <dbReference type="ARBA" id="ARBA00022723"/>
    </source>
</evidence>
<feature type="signal peptide" evidence="6">
    <location>
        <begin position="1"/>
        <end position="24"/>
    </location>
</feature>
<keyword evidence="4" id="KW-0378">Hydrolase</keyword>
<evidence type="ECO:0000256" key="5">
    <source>
        <dbReference type="ARBA" id="ARBA00022842"/>
    </source>
</evidence>
<keyword evidence="6" id="KW-0732">Signal</keyword>
<accession>A0ABW5CXD9</accession>
<dbReference type="PROSITE" id="PS51257">
    <property type="entry name" value="PROKAR_LIPOPROTEIN"/>
    <property type="match status" value="1"/>
</dbReference>
<evidence type="ECO:0000256" key="4">
    <source>
        <dbReference type="ARBA" id="ARBA00022801"/>
    </source>
</evidence>
<dbReference type="Pfam" id="PF00719">
    <property type="entry name" value="Pyrophosphatase"/>
    <property type="match status" value="1"/>
</dbReference>
<comment type="cofactor">
    <cofactor evidence="1">
        <name>Mg(2+)</name>
        <dbReference type="ChEBI" id="CHEBI:18420"/>
    </cofactor>
</comment>
<evidence type="ECO:0000256" key="1">
    <source>
        <dbReference type="ARBA" id="ARBA00001946"/>
    </source>
</evidence>
<feature type="chain" id="PRO_5045143837" description="inorganic diphosphatase" evidence="6">
    <location>
        <begin position="25"/>
        <end position="194"/>
    </location>
</feature>
<dbReference type="RefSeq" id="WP_250427663.1">
    <property type="nucleotide sequence ID" value="NZ_JALPRR010000001.1"/>
</dbReference>
<dbReference type="Proteomes" id="UP001597374">
    <property type="component" value="Unassembled WGS sequence"/>
</dbReference>
<evidence type="ECO:0000313" key="8">
    <source>
        <dbReference type="Proteomes" id="UP001597374"/>
    </source>
</evidence>